<dbReference type="EMBL" id="CM007900">
    <property type="protein sequence ID" value="OTG08200.1"/>
    <property type="molecule type" value="Genomic_DNA"/>
</dbReference>
<dbReference type="Gramene" id="mRNA:HanXRQr2_Chr11g0499271">
    <property type="protein sequence ID" value="CDS:HanXRQr2_Chr11g0499271.1"/>
    <property type="gene ID" value="HanXRQr2_Chr11g0499271"/>
</dbReference>
<feature type="domain" description="Late embryogenesis abundant protein LEA-2 subgroup" evidence="2">
    <location>
        <begin position="68"/>
        <end position="162"/>
    </location>
</feature>
<dbReference type="InterPro" id="IPR055301">
    <property type="entry name" value="Lea14-like_2"/>
</dbReference>
<name>A0A251TAM9_HELAN</name>
<accession>A0A251TAM9</accession>
<gene>
    <name evidence="4" type="ORF">HannXRQ_Chr11g0339021</name>
    <name evidence="3" type="ORF">HanXRQr2_Chr11g0499271</name>
</gene>
<evidence type="ECO:0000313" key="5">
    <source>
        <dbReference type="Proteomes" id="UP000215914"/>
    </source>
</evidence>
<dbReference type="Pfam" id="PF03168">
    <property type="entry name" value="LEA_2"/>
    <property type="match status" value="1"/>
</dbReference>
<feature type="transmembrane region" description="Helical" evidence="1">
    <location>
        <begin position="7"/>
        <end position="33"/>
    </location>
</feature>
<sequence>MAKTRRPLIICCVVTAVLLIIIIVTAITLYFTLFKPKQPKITTQSLTLESFSTNVFDLTDTNFTLGITVGIDNPNYGGFKYENSTSYVTYHGDVVAVAPVMADTIPARGQHNVGTTVLVIIKSLVTNPNFSKDMGTDTLNFTSTTTLKGKATALKIFKKKATTYSSCDISLHVLERNVTSICKSKVKF</sequence>
<dbReference type="OrthoDB" id="674678at2759"/>
<reference evidence="4" key="2">
    <citation type="submission" date="2017-02" db="EMBL/GenBank/DDBJ databases">
        <title>Sunflower complete genome.</title>
        <authorList>
            <person name="Langlade N."/>
            <person name="Munos S."/>
        </authorList>
    </citation>
    <scope>NUCLEOTIDE SEQUENCE [LARGE SCALE GENOMIC DNA]</scope>
    <source>
        <tissue evidence="4">Leaves</tissue>
    </source>
</reference>
<dbReference type="InterPro" id="IPR004864">
    <property type="entry name" value="LEA_2"/>
</dbReference>
<reference evidence="3 5" key="1">
    <citation type="journal article" date="2017" name="Nature">
        <title>The sunflower genome provides insights into oil metabolism, flowering and Asterid evolution.</title>
        <authorList>
            <person name="Badouin H."/>
            <person name="Gouzy J."/>
            <person name="Grassa C.J."/>
            <person name="Murat F."/>
            <person name="Staton S.E."/>
            <person name="Cottret L."/>
            <person name="Lelandais-Briere C."/>
            <person name="Owens G.L."/>
            <person name="Carrere S."/>
            <person name="Mayjonade B."/>
            <person name="Legrand L."/>
            <person name="Gill N."/>
            <person name="Kane N.C."/>
            <person name="Bowers J.E."/>
            <person name="Hubner S."/>
            <person name="Bellec A."/>
            <person name="Berard A."/>
            <person name="Berges H."/>
            <person name="Blanchet N."/>
            <person name="Boniface M.C."/>
            <person name="Brunel D."/>
            <person name="Catrice O."/>
            <person name="Chaidir N."/>
            <person name="Claudel C."/>
            <person name="Donnadieu C."/>
            <person name="Faraut T."/>
            <person name="Fievet G."/>
            <person name="Helmstetter N."/>
            <person name="King M."/>
            <person name="Knapp S.J."/>
            <person name="Lai Z."/>
            <person name="Le Paslier M.C."/>
            <person name="Lippi Y."/>
            <person name="Lorenzon L."/>
            <person name="Mandel J.R."/>
            <person name="Marage G."/>
            <person name="Marchand G."/>
            <person name="Marquand E."/>
            <person name="Bret-Mestries E."/>
            <person name="Morien E."/>
            <person name="Nambeesan S."/>
            <person name="Nguyen T."/>
            <person name="Pegot-Espagnet P."/>
            <person name="Pouilly N."/>
            <person name="Raftis F."/>
            <person name="Sallet E."/>
            <person name="Schiex T."/>
            <person name="Thomas J."/>
            <person name="Vandecasteele C."/>
            <person name="Vares D."/>
            <person name="Vear F."/>
            <person name="Vautrin S."/>
            <person name="Crespi M."/>
            <person name="Mangin B."/>
            <person name="Burke J.M."/>
            <person name="Salse J."/>
            <person name="Munos S."/>
            <person name="Vincourt P."/>
            <person name="Rieseberg L.H."/>
            <person name="Langlade N.B."/>
        </authorList>
    </citation>
    <scope>NUCLEOTIDE SEQUENCE [LARGE SCALE GENOMIC DNA]</scope>
    <source>
        <strain evidence="5">cv. SF193</strain>
        <tissue evidence="3">Leaves</tissue>
    </source>
</reference>
<proteinExistence type="predicted"/>
<keyword evidence="5" id="KW-1185">Reference proteome</keyword>
<evidence type="ECO:0000256" key="1">
    <source>
        <dbReference type="SAM" id="Phobius"/>
    </source>
</evidence>
<keyword evidence="1" id="KW-1133">Transmembrane helix</keyword>
<protein>
    <submittedName>
        <fullName evidence="3">Late embryogenesis abundant protein, LEA_2 subgroup</fullName>
    </submittedName>
    <submittedName>
        <fullName evidence="4">Putative late embryogenesis abundant protein, LEA-14</fullName>
    </submittedName>
</protein>
<evidence type="ECO:0000259" key="2">
    <source>
        <dbReference type="Pfam" id="PF03168"/>
    </source>
</evidence>
<organism evidence="4 5">
    <name type="scientific">Helianthus annuus</name>
    <name type="common">Common sunflower</name>
    <dbReference type="NCBI Taxonomy" id="4232"/>
    <lineage>
        <taxon>Eukaryota</taxon>
        <taxon>Viridiplantae</taxon>
        <taxon>Streptophyta</taxon>
        <taxon>Embryophyta</taxon>
        <taxon>Tracheophyta</taxon>
        <taxon>Spermatophyta</taxon>
        <taxon>Magnoliopsida</taxon>
        <taxon>eudicotyledons</taxon>
        <taxon>Gunneridae</taxon>
        <taxon>Pentapetalae</taxon>
        <taxon>asterids</taxon>
        <taxon>campanulids</taxon>
        <taxon>Asterales</taxon>
        <taxon>Asteraceae</taxon>
        <taxon>Asteroideae</taxon>
        <taxon>Heliantheae alliance</taxon>
        <taxon>Heliantheae</taxon>
        <taxon>Helianthus</taxon>
    </lineage>
</organism>
<dbReference type="OMA" id="QCTSTVH"/>
<evidence type="ECO:0000313" key="4">
    <source>
        <dbReference type="EMBL" id="OTG08200.1"/>
    </source>
</evidence>
<reference evidence="3" key="3">
    <citation type="submission" date="2020-06" db="EMBL/GenBank/DDBJ databases">
        <title>Helianthus annuus Genome sequencing and assembly Release 2.</title>
        <authorList>
            <person name="Gouzy J."/>
            <person name="Langlade N."/>
            <person name="Munos S."/>
        </authorList>
    </citation>
    <scope>NUCLEOTIDE SEQUENCE</scope>
    <source>
        <tissue evidence="3">Leaves</tissue>
    </source>
</reference>
<keyword evidence="1" id="KW-0812">Transmembrane</keyword>
<dbReference type="PANTHER" id="PTHR31852">
    <property type="entry name" value="LATE EMBRYOGENESIS ABUNDANT (LEA) HYDROXYPROLINE-RICH GLYCOPROTEIN FAMILY"/>
    <property type="match status" value="1"/>
</dbReference>
<dbReference type="AlphaFoldDB" id="A0A251TAM9"/>
<dbReference type="Proteomes" id="UP000215914">
    <property type="component" value="Chromosome 11"/>
</dbReference>
<keyword evidence="1" id="KW-0472">Membrane</keyword>
<dbReference type="InParanoid" id="A0A251TAM9"/>
<dbReference type="EMBL" id="MNCJ02000326">
    <property type="protein sequence ID" value="KAF5782718.1"/>
    <property type="molecule type" value="Genomic_DNA"/>
</dbReference>
<evidence type="ECO:0000313" key="3">
    <source>
        <dbReference type="EMBL" id="KAF5782718.1"/>
    </source>
</evidence>